<proteinExistence type="predicted"/>
<dbReference type="InterPro" id="IPR013108">
    <property type="entry name" value="Amidohydro_3"/>
</dbReference>
<dbReference type="RefSeq" id="WP_259480104.1">
    <property type="nucleotide sequence ID" value="NZ_BAAAQY010000008.1"/>
</dbReference>
<gene>
    <name evidence="2" type="ORF">GCM10009851_27030</name>
</gene>
<dbReference type="PANTHER" id="PTHR22642">
    <property type="entry name" value="IMIDAZOLONEPROPIONASE"/>
    <property type="match status" value="1"/>
</dbReference>
<keyword evidence="3" id="KW-1185">Reference proteome</keyword>
<dbReference type="Gene3D" id="3.10.310.70">
    <property type="match status" value="1"/>
</dbReference>
<dbReference type="InterPro" id="IPR032466">
    <property type="entry name" value="Metal_Hydrolase"/>
</dbReference>
<reference evidence="2 3" key="1">
    <citation type="journal article" date="2019" name="Int. J. Syst. Evol. Microbiol.">
        <title>The Global Catalogue of Microorganisms (GCM) 10K type strain sequencing project: providing services to taxonomists for standard genome sequencing and annotation.</title>
        <authorList>
            <consortium name="The Broad Institute Genomics Platform"/>
            <consortium name="The Broad Institute Genome Sequencing Center for Infectious Disease"/>
            <person name="Wu L."/>
            <person name="Ma J."/>
        </authorList>
    </citation>
    <scope>NUCLEOTIDE SEQUENCE [LARGE SCALE GENOMIC DNA]</scope>
    <source>
        <strain evidence="2 3">JCM 16117</strain>
    </source>
</reference>
<dbReference type="EMBL" id="BAAAQY010000008">
    <property type="protein sequence ID" value="GAA2240219.1"/>
    <property type="molecule type" value="Genomic_DNA"/>
</dbReference>
<evidence type="ECO:0000313" key="2">
    <source>
        <dbReference type="EMBL" id="GAA2240219.1"/>
    </source>
</evidence>
<dbReference type="Gene3D" id="3.20.20.140">
    <property type="entry name" value="Metal-dependent hydrolases"/>
    <property type="match status" value="1"/>
</dbReference>
<organism evidence="2 3">
    <name type="scientific">Herbiconiux moechotypicola</name>
    <dbReference type="NCBI Taxonomy" id="637393"/>
    <lineage>
        <taxon>Bacteria</taxon>
        <taxon>Bacillati</taxon>
        <taxon>Actinomycetota</taxon>
        <taxon>Actinomycetes</taxon>
        <taxon>Micrococcales</taxon>
        <taxon>Microbacteriaceae</taxon>
        <taxon>Herbiconiux</taxon>
    </lineage>
</organism>
<protein>
    <submittedName>
        <fullName evidence="2">Amidohydrolase</fullName>
    </submittedName>
</protein>
<dbReference type="Proteomes" id="UP001500929">
    <property type="component" value="Unassembled WGS sequence"/>
</dbReference>
<dbReference type="Gene3D" id="2.30.40.10">
    <property type="entry name" value="Urease, subunit C, domain 1"/>
    <property type="match status" value="1"/>
</dbReference>
<comment type="caution">
    <text evidence="2">The sequence shown here is derived from an EMBL/GenBank/DDBJ whole genome shotgun (WGS) entry which is preliminary data.</text>
</comment>
<dbReference type="PANTHER" id="PTHR22642:SF2">
    <property type="entry name" value="PROTEIN LONG AFTER FAR-RED 3"/>
    <property type="match status" value="1"/>
</dbReference>
<sequence>MTATLFVADAVHGHVGARGVVVRENRITAVVGDRELRRVGTTVGEVIELGGHVYPGFTDAHSHPSLGAGLQRGVDLSDVDDLAALRSVLSDAVREIPPGEWLLGWGLSYGLWDDDQPTSAVLRGLGRPVALQLFDCHALLLDEEAVRVAGVERMPAFGSGAHAVRDERGAFTGLVVEEEAMDHVRLAIPPEHPASRTDRLGRVLAAMAASGLTGLHVMDALGDSAEQYDELERTGRLPLRLKLHRWYTPALAAAGVDPVDPPPGRGRLWHHHGVKLFLDGTVDNGTAWLSSPDLRGESTGSTWGDPVEYARVVQRLAAAGVPTATHAIGDAAILWAADTIARAHAAHPAVRHRIEHLEVTSPAAVAAVGRSGAVASVQPTHCTRFVAADGSDNWSRRLGDRRSHGWRLRSLAASGTVLALGSDFPIAPFEPLGILADAVSRRCTARGGEAVSPLEALGADEAVLAYTVGAALAAGVEHDEGTIAPGRLADLSVFDGDLSAATPEQLLTRRAVATVVDGEFRRS</sequence>
<dbReference type="Pfam" id="PF07969">
    <property type="entry name" value="Amidohydro_3"/>
    <property type="match status" value="1"/>
</dbReference>
<dbReference type="SUPFAM" id="SSF51556">
    <property type="entry name" value="Metallo-dependent hydrolases"/>
    <property type="match status" value="1"/>
</dbReference>
<accession>A0ABN3DS34</accession>
<name>A0ABN3DS34_9MICO</name>
<dbReference type="InterPro" id="IPR011059">
    <property type="entry name" value="Metal-dep_hydrolase_composite"/>
</dbReference>
<evidence type="ECO:0000313" key="3">
    <source>
        <dbReference type="Proteomes" id="UP001500929"/>
    </source>
</evidence>
<dbReference type="SUPFAM" id="SSF51338">
    <property type="entry name" value="Composite domain of metallo-dependent hydrolases"/>
    <property type="match status" value="1"/>
</dbReference>
<feature type="domain" description="Amidohydrolase 3" evidence="1">
    <location>
        <begin position="50"/>
        <end position="519"/>
    </location>
</feature>
<evidence type="ECO:0000259" key="1">
    <source>
        <dbReference type="Pfam" id="PF07969"/>
    </source>
</evidence>